<feature type="region of interest" description="Disordered" evidence="1">
    <location>
        <begin position="33"/>
        <end position="54"/>
    </location>
</feature>
<dbReference type="EMBL" id="LWDF02001655">
    <property type="protein sequence ID" value="KAE8237734.1"/>
    <property type="molecule type" value="Genomic_DNA"/>
</dbReference>
<evidence type="ECO:0000313" key="3">
    <source>
        <dbReference type="Proteomes" id="UP000077521"/>
    </source>
</evidence>
<feature type="compositionally biased region" description="Polar residues" evidence="1">
    <location>
        <begin position="304"/>
        <end position="313"/>
    </location>
</feature>
<organism evidence="2 3">
    <name type="scientific">Tilletia indica</name>
    <dbReference type="NCBI Taxonomy" id="43049"/>
    <lineage>
        <taxon>Eukaryota</taxon>
        <taxon>Fungi</taxon>
        <taxon>Dikarya</taxon>
        <taxon>Basidiomycota</taxon>
        <taxon>Ustilaginomycotina</taxon>
        <taxon>Exobasidiomycetes</taxon>
        <taxon>Tilletiales</taxon>
        <taxon>Tilletiaceae</taxon>
        <taxon>Tilletia</taxon>
    </lineage>
</organism>
<accession>A0A8T8SE94</accession>
<dbReference type="Proteomes" id="UP000077521">
    <property type="component" value="Unassembled WGS sequence"/>
</dbReference>
<feature type="region of interest" description="Disordered" evidence="1">
    <location>
        <begin position="304"/>
        <end position="326"/>
    </location>
</feature>
<gene>
    <name evidence="2" type="ORF">A4X13_0g8657</name>
</gene>
<proteinExistence type="predicted"/>
<keyword evidence="3" id="KW-1185">Reference proteome</keyword>
<dbReference type="AlphaFoldDB" id="A0A8T8SE94"/>
<name>A0A8T8SE94_9BASI</name>
<feature type="non-terminal residue" evidence="2">
    <location>
        <position position="383"/>
    </location>
</feature>
<evidence type="ECO:0000256" key="1">
    <source>
        <dbReference type="SAM" id="MobiDB-lite"/>
    </source>
</evidence>
<reference evidence="2" key="2">
    <citation type="journal article" date="2019" name="IMA Fungus">
        <title>Genome sequencing and comparison of five Tilletia species to identify candidate genes for the detection of regulated species infecting wheat.</title>
        <authorList>
            <person name="Nguyen H.D.T."/>
            <person name="Sultana T."/>
            <person name="Kesanakurti P."/>
            <person name="Hambleton S."/>
        </authorList>
    </citation>
    <scope>NUCLEOTIDE SEQUENCE</scope>
    <source>
        <strain evidence="2">DAOMC 236416</strain>
    </source>
</reference>
<protein>
    <recommendedName>
        <fullName evidence="4">Endonuclease/exonuclease/phosphatase domain-containing protein</fullName>
    </recommendedName>
</protein>
<sequence>MLPWTPRRPHPAGFCVAPMLCLDDEEIVEMEGAPSRHFQPPQSDTNSVGDAGQSIEMEGAPSRHFQHPQSDTESVVDRDNPDTFQIRILYSNATGLSHEKAKQLWAMADENTLVFAAETWHMSDGLSAVPDALHASTPEARKRGVVVMGRRHGGLACWAGARIRGLITHTQPWQYGIAVHLAGKIIHAVYLPPSLDKGHTEAHSFKYYLRPQDRSMPDVIIGDINVNFGARFGDTRSGPPARLRAIEAIMAEQALTHHQVDPHSQRKITLDHLFTRPGIEAATFVAHKAPFSTNHPVLDATLRWSSPTGSPSSPREKASALPPLDDTLHNSERIQLKHLENPRRRRALDWHWKNAYPKVRTALQKAEAGLFRHGPVNAQAIVN</sequence>
<comment type="caution">
    <text evidence="2">The sequence shown here is derived from an EMBL/GenBank/DDBJ whole genome shotgun (WGS) entry which is preliminary data.</text>
</comment>
<evidence type="ECO:0000313" key="2">
    <source>
        <dbReference type="EMBL" id="KAE8237734.1"/>
    </source>
</evidence>
<evidence type="ECO:0008006" key="4">
    <source>
        <dbReference type="Google" id="ProtNLM"/>
    </source>
</evidence>
<reference evidence="2" key="1">
    <citation type="submission" date="2016-04" db="EMBL/GenBank/DDBJ databases">
        <authorList>
            <person name="Nguyen H.D."/>
            <person name="Samba Siva P."/>
            <person name="Cullis J."/>
            <person name="Levesque C.A."/>
            <person name="Hambleton S."/>
        </authorList>
    </citation>
    <scope>NUCLEOTIDE SEQUENCE</scope>
    <source>
        <strain evidence="2">DAOMC 236416</strain>
    </source>
</reference>